<keyword evidence="2" id="KW-0732">Signal</keyword>
<feature type="compositionally biased region" description="Polar residues" evidence="1">
    <location>
        <begin position="154"/>
        <end position="164"/>
    </location>
</feature>
<evidence type="ECO:0000313" key="3">
    <source>
        <dbReference type="EMBL" id="KAL2554474.1"/>
    </source>
</evidence>
<reference evidence="4" key="1">
    <citation type="submission" date="2024-07" db="EMBL/GenBank/DDBJ databases">
        <title>Two chromosome-level genome assemblies of Korean endemic species Abeliophyllum distichum and Forsythia ovata (Oleaceae).</title>
        <authorList>
            <person name="Jang H."/>
        </authorList>
    </citation>
    <scope>NUCLEOTIDE SEQUENCE [LARGE SCALE GENOMIC DNA]</scope>
</reference>
<dbReference type="Proteomes" id="UP001604277">
    <property type="component" value="Unassembled WGS sequence"/>
</dbReference>
<name>A0ABD1WXN5_9LAMI</name>
<feature type="region of interest" description="Disordered" evidence="1">
    <location>
        <begin position="120"/>
        <end position="205"/>
    </location>
</feature>
<feature type="compositionally biased region" description="Low complexity" evidence="1">
    <location>
        <begin position="140"/>
        <end position="153"/>
    </location>
</feature>
<protein>
    <submittedName>
        <fullName evidence="3">Uncharacterized protein</fullName>
    </submittedName>
</protein>
<evidence type="ECO:0000313" key="4">
    <source>
        <dbReference type="Proteomes" id="UP001604277"/>
    </source>
</evidence>
<accession>A0ABD1WXN5</accession>
<feature type="compositionally biased region" description="Gly residues" evidence="1">
    <location>
        <begin position="171"/>
        <end position="183"/>
    </location>
</feature>
<sequence length="205" mass="21627">MSVLTCLVLRLIAEYLSLLEKWQTKLGGQFKITAVSQHSEQSAFSRYNTSSNVFQTPNGITGSSSVVDCSVECAKSGTDGLHPYHHCHKFHNLEQPPPTDHDESSLKNLTAYAPQCGSSNVFGGPMDANPRNYSLNEPASGSKHGSNGKNGSSTAVNAVGTNAESDLGQAGKSGSGDASGCGSGNRRDALQNAALNKIGQKRKER</sequence>
<feature type="signal peptide" evidence="2">
    <location>
        <begin position="1"/>
        <end position="18"/>
    </location>
</feature>
<evidence type="ECO:0000256" key="1">
    <source>
        <dbReference type="SAM" id="MobiDB-lite"/>
    </source>
</evidence>
<evidence type="ECO:0000256" key="2">
    <source>
        <dbReference type="SAM" id="SignalP"/>
    </source>
</evidence>
<keyword evidence="4" id="KW-1185">Reference proteome</keyword>
<dbReference type="AlphaFoldDB" id="A0ABD1WXN5"/>
<comment type="caution">
    <text evidence="3">The sequence shown here is derived from an EMBL/GenBank/DDBJ whole genome shotgun (WGS) entry which is preliminary data.</text>
</comment>
<gene>
    <name evidence="3" type="ORF">Fot_08093</name>
</gene>
<dbReference type="EMBL" id="JBFOLJ010000002">
    <property type="protein sequence ID" value="KAL2554474.1"/>
    <property type="molecule type" value="Genomic_DNA"/>
</dbReference>
<feature type="chain" id="PRO_5044804596" evidence="2">
    <location>
        <begin position="19"/>
        <end position="205"/>
    </location>
</feature>
<proteinExistence type="predicted"/>
<organism evidence="3 4">
    <name type="scientific">Forsythia ovata</name>
    <dbReference type="NCBI Taxonomy" id="205694"/>
    <lineage>
        <taxon>Eukaryota</taxon>
        <taxon>Viridiplantae</taxon>
        <taxon>Streptophyta</taxon>
        <taxon>Embryophyta</taxon>
        <taxon>Tracheophyta</taxon>
        <taxon>Spermatophyta</taxon>
        <taxon>Magnoliopsida</taxon>
        <taxon>eudicotyledons</taxon>
        <taxon>Gunneridae</taxon>
        <taxon>Pentapetalae</taxon>
        <taxon>asterids</taxon>
        <taxon>lamiids</taxon>
        <taxon>Lamiales</taxon>
        <taxon>Oleaceae</taxon>
        <taxon>Forsythieae</taxon>
        <taxon>Forsythia</taxon>
    </lineage>
</organism>